<evidence type="ECO:0000313" key="1">
    <source>
        <dbReference type="EMBL" id="EXA42248.1"/>
    </source>
</evidence>
<reference evidence="1" key="2">
    <citation type="submission" date="2012-05" db="EMBL/GenBank/DDBJ databases">
        <title>Annotation of the Genome Sequence of Fusarium oxysporum HDV247.</title>
        <authorList>
            <consortium name="The Broad Institute Genomics Platform"/>
            <person name="Ma L.-J."/>
            <person name="Corby-Kistler H."/>
            <person name="Broz K."/>
            <person name="Gale L.R."/>
            <person name="Jonkers W."/>
            <person name="O'Donnell K."/>
            <person name="Ploetz R."/>
            <person name="Steinberg C."/>
            <person name="Schwartz D.C."/>
            <person name="VanEtten H."/>
            <person name="Zhou S."/>
            <person name="Young S.K."/>
            <person name="Zeng Q."/>
            <person name="Gargeya S."/>
            <person name="Fitzgerald M."/>
            <person name="Abouelleil A."/>
            <person name="Alvarado L."/>
            <person name="Chapman S.B."/>
            <person name="Gainer-Dewar J."/>
            <person name="Goldberg J."/>
            <person name="Griggs A."/>
            <person name="Gujja S."/>
            <person name="Hansen M."/>
            <person name="Howarth C."/>
            <person name="Imamovic A."/>
            <person name="Ireland A."/>
            <person name="Larimer J."/>
            <person name="McCowan C."/>
            <person name="Murphy C."/>
            <person name="Pearson M."/>
            <person name="Poon T.W."/>
            <person name="Priest M."/>
            <person name="Roberts A."/>
            <person name="Saif S."/>
            <person name="Shea T."/>
            <person name="Sykes S."/>
            <person name="Wortman J."/>
            <person name="Nusbaum C."/>
            <person name="Birren B."/>
        </authorList>
    </citation>
    <scope>NUCLEOTIDE SEQUENCE</scope>
    <source>
        <strain evidence="1">HDV247</strain>
    </source>
</reference>
<organism evidence="1">
    <name type="scientific">Fusarium oxysporum f. sp. pisi HDV247</name>
    <dbReference type="NCBI Taxonomy" id="1080344"/>
    <lineage>
        <taxon>Eukaryota</taxon>
        <taxon>Fungi</taxon>
        <taxon>Dikarya</taxon>
        <taxon>Ascomycota</taxon>
        <taxon>Pezizomycotina</taxon>
        <taxon>Sordariomycetes</taxon>
        <taxon>Hypocreomycetidae</taxon>
        <taxon>Hypocreales</taxon>
        <taxon>Nectriaceae</taxon>
        <taxon>Fusarium</taxon>
        <taxon>Fusarium oxysporum species complex</taxon>
    </lineage>
</organism>
<dbReference type="EMBL" id="JH650972">
    <property type="protein sequence ID" value="EXA42248.1"/>
    <property type="molecule type" value="Genomic_DNA"/>
</dbReference>
<gene>
    <name evidence="1" type="ORF">FOVG_07542</name>
</gene>
<reference evidence="1" key="1">
    <citation type="submission" date="2011-10" db="EMBL/GenBank/DDBJ databases">
        <title>The Genome Sequence of Fusarium oxysporum HDV247.</title>
        <authorList>
            <consortium name="The Broad Institute Genome Sequencing Platform"/>
            <person name="Ma L.-J."/>
            <person name="Gale L.R."/>
            <person name="Schwartz D.C."/>
            <person name="Zhou S."/>
            <person name="Corby-Kistler H."/>
            <person name="Young S.K."/>
            <person name="Zeng Q."/>
            <person name="Gargeya S."/>
            <person name="Fitzgerald M."/>
            <person name="Haas B."/>
            <person name="Abouelleil A."/>
            <person name="Alvarado L."/>
            <person name="Arachchi H.M."/>
            <person name="Berlin A."/>
            <person name="Brown A."/>
            <person name="Chapman S.B."/>
            <person name="Chen Z."/>
            <person name="Dunbar C."/>
            <person name="Freedman E."/>
            <person name="Gearin G."/>
            <person name="Goldberg J."/>
            <person name="Griggs A."/>
            <person name="Gujja S."/>
            <person name="Heiman D."/>
            <person name="Howarth C."/>
            <person name="Larson L."/>
            <person name="Lui A."/>
            <person name="MacDonald P.J.P."/>
            <person name="Montmayeur A."/>
            <person name="Murphy C."/>
            <person name="Neiman D."/>
            <person name="Pearson M."/>
            <person name="Priest M."/>
            <person name="Roberts A."/>
            <person name="Saif S."/>
            <person name="Shea T."/>
            <person name="Shenoy N."/>
            <person name="Sisk P."/>
            <person name="Stolte C."/>
            <person name="Sykes S."/>
            <person name="Wortman J."/>
            <person name="Nusbaum C."/>
            <person name="Birren B."/>
        </authorList>
    </citation>
    <scope>NUCLEOTIDE SEQUENCE [LARGE SCALE GENOMIC DNA]</scope>
    <source>
        <strain evidence="1">HDV247</strain>
    </source>
</reference>
<dbReference type="Proteomes" id="UP000030751">
    <property type="component" value="Unassembled WGS sequence"/>
</dbReference>
<dbReference type="HOGENOM" id="CLU_199923_0_0_1"/>
<accession>W9PAX8</accession>
<dbReference type="AlphaFoldDB" id="W9PAX8"/>
<proteinExistence type="predicted"/>
<protein>
    <submittedName>
        <fullName evidence="1">Uncharacterized protein</fullName>
    </submittedName>
</protein>
<name>W9PAX8_FUSOX</name>
<sequence length="51" mass="5859">MALIISEKLDYKRIRRGVFGEHDFSQECACFRFYSNLAVPEATHPGEKPLS</sequence>